<reference evidence="3" key="1">
    <citation type="journal article" date="2019" name="Int. J. Syst. Evol. Microbiol.">
        <title>The Global Catalogue of Microorganisms (GCM) 10K type strain sequencing project: providing services to taxonomists for standard genome sequencing and annotation.</title>
        <authorList>
            <consortium name="The Broad Institute Genomics Platform"/>
            <consortium name="The Broad Institute Genome Sequencing Center for Infectious Disease"/>
            <person name="Wu L."/>
            <person name="Ma J."/>
        </authorList>
    </citation>
    <scope>NUCLEOTIDE SEQUENCE [LARGE SCALE GENOMIC DNA]</scope>
    <source>
        <strain evidence="3">CECT 7698</strain>
    </source>
</reference>
<dbReference type="PANTHER" id="PTHR41521:SF4">
    <property type="entry name" value="BLR0684 PROTEIN"/>
    <property type="match status" value="1"/>
</dbReference>
<feature type="domain" description="DUF1330" evidence="1">
    <location>
        <begin position="3"/>
        <end position="95"/>
    </location>
</feature>
<sequence length="96" mass="10738">MRKGYWIANITVTDPHAYADYQALAPEAFARFGAQFLARGGKRIALEGRETPQRSVIIEFPSYQQALDCYHSEAYQRAKAARCRAAEVDIVVVEGS</sequence>
<dbReference type="EMBL" id="JBHRUG010000019">
    <property type="protein sequence ID" value="MFC3283956.1"/>
    <property type="molecule type" value="Genomic_DNA"/>
</dbReference>
<evidence type="ECO:0000313" key="2">
    <source>
        <dbReference type="EMBL" id="MFC3283956.1"/>
    </source>
</evidence>
<dbReference type="Proteomes" id="UP001595579">
    <property type="component" value="Unassembled WGS sequence"/>
</dbReference>
<protein>
    <submittedName>
        <fullName evidence="2">DUF1330 domain-containing protein</fullName>
    </submittedName>
</protein>
<organism evidence="2 3">
    <name type="scientific">Litchfieldella rifensis</name>
    <dbReference type="NCBI Taxonomy" id="762643"/>
    <lineage>
        <taxon>Bacteria</taxon>
        <taxon>Pseudomonadati</taxon>
        <taxon>Pseudomonadota</taxon>
        <taxon>Gammaproteobacteria</taxon>
        <taxon>Oceanospirillales</taxon>
        <taxon>Halomonadaceae</taxon>
        <taxon>Litchfieldella</taxon>
    </lineage>
</organism>
<dbReference type="Gene3D" id="3.30.70.100">
    <property type="match status" value="1"/>
</dbReference>
<comment type="caution">
    <text evidence="2">The sequence shown here is derived from an EMBL/GenBank/DDBJ whole genome shotgun (WGS) entry which is preliminary data.</text>
</comment>
<evidence type="ECO:0000259" key="1">
    <source>
        <dbReference type="Pfam" id="PF07045"/>
    </source>
</evidence>
<dbReference type="InterPro" id="IPR010753">
    <property type="entry name" value="DUF1330"/>
</dbReference>
<name>A0ABV7LP72_9GAMM</name>
<dbReference type="SUPFAM" id="SSF54909">
    <property type="entry name" value="Dimeric alpha+beta barrel"/>
    <property type="match status" value="1"/>
</dbReference>
<dbReference type="RefSeq" id="WP_386773450.1">
    <property type="nucleotide sequence ID" value="NZ_JBHRUG010000019.1"/>
</dbReference>
<gene>
    <name evidence="2" type="ORF">ACFOEV_10090</name>
</gene>
<keyword evidence="3" id="KW-1185">Reference proteome</keyword>
<evidence type="ECO:0000313" key="3">
    <source>
        <dbReference type="Proteomes" id="UP001595579"/>
    </source>
</evidence>
<dbReference type="InterPro" id="IPR011008">
    <property type="entry name" value="Dimeric_a/b-barrel"/>
</dbReference>
<dbReference type="Pfam" id="PF07045">
    <property type="entry name" value="DUF1330"/>
    <property type="match status" value="1"/>
</dbReference>
<dbReference type="PANTHER" id="PTHR41521">
    <property type="match status" value="1"/>
</dbReference>
<accession>A0ABV7LP72</accession>
<proteinExistence type="predicted"/>